<dbReference type="SUPFAM" id="SSF53720">
    <property type="entry name" value="ALDH-like"/>
    <property type="match status" value="1"/>
</dbReference>
<keyword evidence="5" id="KW-0368">Histidine biosynthesis</keyword>
<evidence type="ECO:0000256" key="1">
    <source>
        <dbReference type="ARBA" id="ARBA00001947"/>
    </source>
</evidence>
<dbReference type="NCBIfam" id="TIGR00069">
    <property type="entry name" value="hisD"/>
    <property type="match status" value="1"/>
</dbReference>
<evidence type="ECO:0000256" key="4">
    <source>
        <dbReference type="ARBA" id="ARBA00023002"/>
    </source>
</evidence>
<sequence>MGGIESYVAGILEDIRAHGLEALRRYSQEFDGFGGPFRVPEDEVEGSGQLLPQGVRESIERVVERVTEHHRLQVRGNELYVKDGSLYGILRRPIRRIGIYVPGGKPLPSSLIMAAVPARVAGVEEIAVCTPPKSGRVAAEILYVAKVLGIREVYRIGGVQAIAAMAFGVGMERVDKIFGPGNRYVNEAKRQVFGQVGIDGLAGPSEVFVVSDGSQPPELVLADLESQLEHGPDSKAWLCTTSAREAMSLNGGRIEVMLAGSVEECIDRANEIAPEHLEILCAEPLRYLERVKNAGAVYMGPFTPVPAGDYFLGVNHVLPTGGTVRFGSALTVEDFVRRISFAHVSRGDFQSGVGSGITLARAEGMEGHARSLEARL</sequence>
<evidence type="ECO:0000256" key="5">
    <source>
        <dbReference type="ARBA" id="ARBA00023102"/>
    </source>
</evidence>
<dbReference type="AlphaFoldDB" id="A0AA37BS00"/>
<protein>
    <submittedName>
        <fullName evidence="7">Histidinol dehydrogenase</fullName>
    </submittedName>
</protein>
<dbReference type="Gene3D" id="3.40.50.1980">
    <property type="entry name" value="Nitrogenase molybdenum iron protein domain"/>
    <property type="match status" value="3"/>
</dbReference>
<dbReference type="Gene3D" id="1.20.5.1300">
    <property type="match status" value="1"/>
</dbReference>
<keyword evidence="2" id="KW-0479">Metal-binding</keyword>
<dbReference type="GO" id="GO:0004399">
    <property type="term" value="F:histidinol dehydrogenase activity"/>
    <property type="evidence" value="ECO:0007669"/>
    <property type="project" value="TreeGrafter"/>
</dbReference>
<reference evidence="7" key="2">
    <citation type="submission" date="2022-09" db="EMBL/GenBank/DDBJ databases">
        <authorList>
            <person name="Sun Q."/>
            <person name="Ohkuma M."/>
        </authorList>
    </citation>
    <scope>NUCLEOTIDE SEQUENCE</scope>
    <source>
        <strain evidence="7">JCM 13583</strain>
    </source>
</reference>
<dbReference type="Pfam" id="PF00815">
    <property type="entry name" value="Histidinol_dh"/>
    <property type="match status" value="2"/>
</dbReference>
<comment type="cofactor">
    <cofactor evidence="1">
        <name>Zn(2+)</name>
        <dbReference type="ChEBI" id="CHEBI:29105"/>
    </cofactor>
</comment>
<evidence type="ECO:0000256" key="2">
    <source>
        <dbReference type="ARBA" id="ARBA00022723"/>
    </source>
</evidence>
<gene>
    <name evidence="7" type="ORF">GCM10007108_12250</name>
</gene>
<dbReference type="GO" id="GO:0046872">
    <property type="term" value="F:metal ion binding"/>
    <property type="evidence" value="ECO:0007669"/>
    <property type="project" value="UniProtKB-KW"/>
</dbReference>
<evidence type="ECO:0000313" key="7">
    <source>
        <dbReference type="EMBL" id="GGM75883.1"/>
    </source>
</evidence>
<dbReference type="EMBL" id="BMNY01000002">
    <property type="protein sequence ID" value="GGM75883.1"/>
    <property type="molecule type" value="Genomic_DNA"/>
</dbReference>
<dbReference type="GO" id="GO:0051287">
    <property type="term" value="F:NAD binding"/>
    <property type="evidence" value="ECO:0007669"/>
    <property type="project" value="InterPro"/>
</dbReference>
<evidence type="ECO:0000256" key="3">
    <source>
        <dbReference type="ARBA" id="ARBA00022833"/>
    </source>
</evidence>
<comment type="similarity">
    <text evidence="6">Belongs to the histidinol dehydrogenase family.</text>
</comment>
<dbReference type="RefSeq" id="WP_188681346.1">
    <property type="nucleotide sequence ID" value="NZ_BMNY01000002.1"/>
</dbReference>
<organism evidence="7 8">
    <name type="scientific">Thermogymnomonas acidicola</name>
    <dbReference type="NCBI Taxonomy" id="399579"/>
    <lineage>
        <taxon>Archaea</taxon>
        <taxon>Methanobacteriati</taxon>
        <taxon>Thermoplasmatota</taxon>
        <taxon>Thermoplasmata</taxon>
        <taxon>Thermoplasmatales</taxon>
        <taxon>Thermogymnomonas</taxon>
    </lineage>
</organism>
<dbReference type="Proteomes" id="UP000632195">
    <property type="component" value="Unassembled WGS sequence"/>
</dbReference>
<keyword evidence="3" id="KW-0862">Zinc</keyword>
<keyword evidence="4" id="KW-0560">Oxidoreductase</keyword>
<evidence type="ECO:0000256" key="6">
    <source>
        <dbReference type="RuleBase" id="RU004175"/>
    </source>
</evidence>
<name>A0AA37BS00_9ARCH</name>
<dbReference type="InterPro" id="IPR012131">
    <property type="entry name" value="Hstdl_DH"/>
</dbReference>
<dbReference type="InterPro" id="IPR016161">
    <property type="entry name" value="Ald_DH/histidinol_DH"/>
</dbReference>
<dbReference type="PRINTS" id="PR00083">
    <property type="entry name" value="HOLDHDRGNASE"/>
</dbReference>
<dbReference type="GO" id="GO:0000105">
    <property type="term" value="P:L-histidine biosynthetic process"/>
    <property type="evidence" value="ECO:0007669"/>
    <property type="project" value="UniProtKB-KW"/>
</dbReference>
<evidence type="ECO:0000313" key="8">
    <source>
        <dbReference type="Proteomes" id="UP000632195"/>
    </source>
</evidence>
<dbReference type="PANTHER" id="PTHR21256">
    <property type="entry name" value="HISTIDINOL DEHYDROGENASE HDH"/>
    <property type="match status" value="1"/>
</dbReference>
<reference evidence="7" key="1">
    <citation type="journal article" date="2014" name="Int. J. Syst. Evol. Microbiol.">
        <title>Complete genome sequence of Corynebacterium casei LMG S-19264T (=DSM 44701T), isolated from a smear-ripened cheese.</title>
        <authorList>
            <consortium name="US DOE Joint Genome Institute (JGI-PGF)"/>
            <person name="Walter F."/>
            <person name="Albersmeier A."/>
            <person name="Kalinowski J."/>
            <person name="Ruckert C."/>
        </authorList>
    </citation>
    <scope>NUCLEOTIDE SEQUENCE</scope>
    <source>
        <strain evidence="7">JCM 13583</strain>
    </source>
</reference>
<dbReference type="CDD" id="cd06572">
    <property type="entry name" value="Histidinol_dh"/>
    <property type="match status" value="1"/>
</dbReference>
<keyword evidence="5" id="KW-0028">Amino-acid biosynthesis</keyword>
<accession>A0AA37BS00</accession>
<dbReference type="PANTHER" id="PTHR21256:SF2">
    <property type="entry name" value="HISTIDINE BIOSYNTHESIS TRIFUNCTIONAL PROTEIN"/>
    <property type="match status" value="1"/>
</dbReference>
<comment type="caution">
    <text evidence="7">The sequence shown here is derived from an EMBL/GenBank/DDBJ whole genome shotgun (WGS) entry which is preliminary data.</text>
</comment>
<keyword evidence="8" id="KW-1185">Reference proteome</keyword>
<dbReference type="GO" id="GO:0005737">
    <property type="term" value="C:cytoplasm"/>
    <property type="evidence" value="ECO:0007669"/>
    <property type="project" value="TreeGrafter"/>
</dbReference>
<proteinExistence type="inferred from homology"/>
<dbReference type="FunFam" id="3.40.50.1980:FF:000001">
    <property type="entry name" value="Histidinol dehydrogenase"/>
    <property type="match status" value="1"/>
</dbReference>